<feature type="region of interest" description="Disordered" evidence="1">
    <location>
        <begin position="399"/>
        <end position="432"/>
    </location>
</feature>
<reference evidence="4" key="1">
    <citation type="submission" date="2022-01" db="EMBL/GenBank/DDBJ databases">
        <title>Microbacterium eymi and Microbacterium rhizovicinus sp. nov., isolated from the rhizospheric soil of Elymus tsukushiensis, a plant native to the Dokdo Islands, Republic of Korea.</title>
        <authorList>
            <person name="Hwang Y.J."/>
        </authorList>
    </citation>
    <scope>NUCLEOTIDE SEQUENCE</scope>
    <source>
        <strain evidence="4">KUDC0405</strain>
    </source>
</reference>
<feature type="transmembrane region" description="Helical" evidence="2">
    <location>
        <begin position="131"/>
        <end position="147"/>
    </location>
</feature>
<feature type="compositionally biased region" description="Basic residues" evidence="1">
    <location>
        <begin position="638"/>
        <end position="648"/>
    </location>
</feature>
<feature type="domain" description="Acyltransferase 3" evidence="3">
    <location>
        <begin position="2"/>
        <end position="330"/>
    </location>
</feature>
<evidence type="ECO:0000256" key="1">
    <source>
        <dbReference type="SAM" id="MobiDB-lite"/>
    </source>
</evidence>
<keyword evidence="5" id="KW-1185">Reference proteome</keyword>
<dbReference type="InterPro" id="IPR002656">
    <property type="entry name" value="Acyl_transf_3_dom"/>
</dbReference>
<dbReference type="PANTHER" id="PTHR23028:SF53">
    <property type="entry name" value="ACYL_TRANSF_3 DOMAIN-CONTAINING PROTEIN"/>
    <property type="match status" value="1"/>
</dbReference>
<keyword evidence="4" id="KW-0012">Acyltransferase</keyword>
<feature type="transmembrane region" description="Helical" evidence="2">
    <location>
        <begin position="317"/>
        <end position="338"/>
    </location>
</feature>
<feature type="compositionally biased region" description="Basic and acidic residues" evidence="1">
    <location>
        <begin position="546"/>
        <end position="559"/>
    </location>
</feature>
<dbReference type="PANTHER" id="PTHR23028">
    <property type="entry name" value="ACETYLTRANSFERASE"/>
    <property type="match status" value="1"/>
</dbReference>
<feature type="transmembrane region" description="Helical" evidence="2">
    <location>
        <begin position="217"/>
        <end position="238"/>
    </location>
</feature>
<keyword evidence="2" id="KW-0812">Transmembrane</keyword>
<accession>A0ABY5NLA5</accession>
<feature type="transmembrane region" description="Helical" evidence="2">
    <location>
        <begin position="154"/>
        <end position="175"/>
    </location>
</feature>
<feature type="transmembrane region" description="Helical" evidence="2">
    <location>
        <begin position="250"/>
        <end position="272"/>
    </location>
</feature>
<evidence type="ECO:0000259" key="3">
    <source>
        <dbReference type="Pfam" id="PF01757"/>
    </source>
</evidence>
<feature type="transmembrane region" description="Helical" evidence="2">
    <location>
        <begin position="61"/>
        <end position="80"/>
    </location>
</feature>
<feature type="compositionally biased region" description="Low complexity" evidence="1">
    <location>
        <begin position="568"/>
        <end position="587"/>
    </location>
</feature>
<dbReference type="RefSeq" id="WP_259612528.1">
    <property type="nucleotide sequence ID" value="NZ_CP091139.2"/>
</dbReference>
<keyword evidence="2" id="KW-1133">Transmembrane helix</keyword>
<evidence type="ECO:0000313" key="5">
    <source>
        <dbReference type="Proteomes" id="UP001054811"/>
    </source>
</evidence>
<dbReference type="Proteomes" id="UP001054811">
    <property type="component" value="Chromosome"/>
</dbReference>
<dbReference type="Pfam" id="PF01757">
    <property type="entry name" value="Acyl_transf_3"/>
    <property type="match status" value="1"/>
</dbReference>
<evidence type="ECO:0000313" key="4">
    <source>
        <dbReference type="EMBL" id="UUT35896.1"/>
    </source>
</evidence>
<evidence type="ECO:0000256" key="2">
    <source>
        <dbReference type="SAM" id="Phobius"/>
    </source>
</evidence>
<sequence length="648" mass="68867">MAVVLVVVYHLFPGWWLRSGFIGVDVFFVISGFLITSLRCRERERTGRIALVDFWRRRARRLLPALALLVTVTATWAWMIGGDVLVRLGWQVAGAITFSYNWVSVAGGSDYFTAGTPELLRNLWSLAVEEQFYLVWPLLLLVLLFLPRRWARAAAALAAAVASAWWMAAVVSGGGGLTRAYFGTDTHAFGLLLGVALAVGLQRVLTAPPAWMLRTGARATGAAVGTVALAGLFAIALLPEQPDTITFPGTLAAASVLTAIVIVAGTAAGSALGPALDAGPLRWIGDRSYSIYLWHWPLLVLIAAMTGRTAGSDPLPAWIGGLVLVLTVLCAAASHRFVEQPVRRYGFRGSLRRLHRHLVGPPGARLRAIGVLVGGAAVIAGTTAAIQVAPAESSAQSVVQAGQRALEQDAGPRPPLLAADQADHPSGGAAPAAVTGAQIDAIGDSVMLASAPALMQALPRHPHRCEGLAVDVDRPRTGGCARPRSRAAPLCRARPRHERCDRPGFARSRGRRPRTAASPRAGDRLCRPVVDPGRQPGPARLRRRPPGGDRRRLGRRDRSAPGSAWPGTASTRARRAAASTPAPWPTRSMRRSARTPRSTSRWCCGPAGSPSPPTSPSDRPAALRRSPALPTASCPPRAPRRRVRRGAA</sequence>
<feature type="transmembrane region" description="Helical" evidence="2">
    <location>
        <begin position="293"/>
        <end position="311"/>
    </location>
</feature>
<name>A0ABY5NLA5_9MICO</name>
<gene>
    <name evidence="4" type="ORF">L2X98_22355</name>
</gene>
<organism evidence="4 5">
    <name type="scientific">Microbacterium elymi</name>
    <dbReference type="NCBI Taxonomy" id="2909587"/>
    <lineage>
        <taxon>Bacteria</taxon>
        <taxon>Bacillati</taxon>
        <taxon>Actinomycetota</taxon>
        <taxon>Actinomycetes</taxon>
        <taxon>Micrococcales</taxon>
        <taxon>Microbacteriaceae</taxon>
        <taxon>Microbacterium</taxon>
    </lineage>
</organism>
<dbReference type="InterPro" id="IPR050879">
    <property type="entry name" value="Acyltransferase_3"/>
</dbReference>
<keyword evidence="2" id="KW-0472">Membrane</keyword>
<proteinExistence type="predicted"/>
<feature type="region of interest" description="Disordered" evidence="1">
    <location>
        <begin position="476"/>
        <end position="648"/>
    </location>
</feature>
<feature type="transmembrane region" description="Helical" evidence="2">
    <location>
        <begin position="20"/>
        <end position="40"/>
    </location>
</feature>
<keyword evidence="4" id="KW-0808">Transferase</keyword>
<protein>
    <submittedName>
        <fullName evidence="4">Acyltransferase</fullName>
    </submittedName>
</protein>
<dbReference type="GO" id="GO:0016746">
    <property type="term" value="F:acyltransferase activity"/>
    <property type="evidence" value="ECO:0007669"/>
    <property type="project" value="UniProtKB-KW"/>
</dbReference>
<feature type="transmembrane region" description="Helical" evidence="2">
    <location>
        <begin position="187"/>
        <end position="205"/>
    </location>
</feature>
<dbReference type="EMBL" id="CP091139">
    <property type="protein sequence ID" value="UUT35896.1"/>
    <property type="molecule type" value="Genomic_DNA"/>
</dbReference>